<keyword evidence="1" id="KW-1133">Transmembrane helix</keyword>
<protein>
    <submittedName>
        <fullName evidence="2">Uncharacterized protein</fullName>
    </submittedName>
</protein>
<dbReference type="EMBL" id="KQ981920">
    <property type="protein sequence ID" value="KYN33059.1"/>
    <property type="molecule type" value="Genomic_DNA"/>
</dbReference>
<accession>A0A195EYV0</accession>
<feature type="transmembrane region" description="Helical" evidence="1">
    <location>
        <begin position="687"/>
        <end position="708"/>
    </location>
</feature>
<keyword evidence="1" id="KW-0472">Membrane</keyword>
<reference evidence="2 3" key="1">
    <citation type="submission" date="2016-03" db="EMBL/GenBank/DDBJ databases">
        <title>Trachymyrmex septentrionalis WGS genome.</title>
        <authorList>
            <person name="Nygaard S."/>
            <person name="Hu H."/>
            <person name="Boomsma J."/>
            <person name="Zhang G."/>
        </authorList>
    </citation>
    <scope>NUCLEOTIDE SEQUENCE [LARGE SCALE GENOMIC DNA]</scope>
    <source>
        <strain evidence="2">Tsep2-gDNA-1</strain>
        <tissue evidence="2">Whole body</tissue>
    </source>
</reference>
<feature type="transmembrane region" description="Helical" evidence="1">
    <location>
        <begin position="658"/>
        <end position="675"/>
    </location>
</feature>
<feature type="transmembrane region" description="Helical" evidence="1">
    <location>
        <begin position="557"/>
        <end position="578"/>
    </location>
</feature>
<keyword evidence="3" id="KW-1185">Reference proteome</keyword>
<dbReference type="AlphaFoldDB" id="A0A195EYV0"/>
<feature type="transmembrane region" description="Helical" evidence="1">
    <location>
        <begin position="44"/>
        <end position="64"/>
    </location>
</feature>
<organism evidence="2 3">
    <name type="scientific">Trachymyrmex septentrionalis</name>
    <dbReference type="NCBI Taxonomy" id="34720"/>
    <lineage>
        <taxon>Eukaryota</taxon>
        <taxon>Metazoa</taxon>
        <taxon>Ecdysozoa</taxon>
        <taxon>Arthropoda</taxon>
        <taxon>Hexapoda</taxon>
        <taxon>Insecta</taxon>
        <taxon>Pterygota</taxon>
        <taxon>Neoptera</taxon>
        <taxon>Endopterygota</taxon>
        <taxon>Hymenoptera</taxon>
        <taxon>Apocrita</taxon>
        <taxon>Aculeata</taxon>
        <taxon>Formicoidea</taxon>
        <taxon>Formicidae</taxon>
        <taxon>Myrmicinae</taxon>
        <taxon>Trachymyrmex</taxon>
    </lineage>
</organism>
<evidence type="ECO:0000256" key="1">
    <source>
        <dbReference type="SAM" id="Phobius"/>
    </source>
</evidence>
<feature type="transmembrane region" description="Helical" evidence="1">
    <location>
        <begin position="609"/>
        <end position="637"/>
    </location>
</feature>
<evidence type="ECO:0000313" key="3">
    <source>
        <dbReference type="Proteomes" id="UP000078541"/>
    </source>
</evidence>
<feature type="transmembrane region" description="Helical" evidence="1">
    <location>
        <begin position="201"/>
        <end position="221"/>
    </location>
</feature>
<feature type="transmembrane region" description="Helical" evidence="1">
    <location>
        <begin position="148"/>
        <end position="180"/>
    </location>
</feature>
<dbReference type="Proteomes" id="UP000078541">
    <property type="component" value="Unassembled WGS sequence"/>
</dbReference>
<gene>
    <name evidence="2" type="ORF">ALC56_12693</name>
</gene>
<feature type="transmembrane region" description="Helical" evidence="1">
    <location>
        <begin position="332"/>
        <end position="351"/>
    </location>
</feature>
<sequence>MLSVNFFGLFQFLPNFLDIIVPLNESRERHFSFLAEYFVDQKRYFYPILTHNLLAIYIGITTVIFTGTTLMGFIFHICAMLQIARFTQRALDSFKESYFFLIGIGVISLAINLLHIKYIFDRVRYDWNILKAQTELEMIRKYASYAKLFTIGFILLGFVTTLSCSFLPLIPSILDIVIPLNVSRPRQLLFPGEYFVDQQKFFYVILLQVDITIGLIITTLIATETLYVTYIQHVCGMFQIARYITRWQGAPIQAQKLLPIIMQRSLRSCKMVVGGMFVPSLEGFAAEEKKKLWKSQWYEVKNLSISYLCSVIFEPSSEMEFPEQRYYRLNRILLSTIAIGLFVILTCFIATESFSLTNNFFYKIPFSVIFKPLSEMKLPEERYYGLNRIFLSVIGLWPYDNIKIRHLRCTLSLLIIISLPCTQIIEFRERVQSNWNALKDTQEIKIICKHGNNGKLLTIFIIIIKSKFWASLFNYICDGCNIQWYNAPLKTQKQILFIMQKTIKSYHIDVGGLFNPSLEGFTMVKQLWQYIQNNWSILIDDREKYIMHKYTDIGRQSTIAIGICVCFGCFGCTLVQYIPDVLDVVKPLNESRPRILLHQAKYFANQEKYFYIVIMHEIIAILISGTTGVATETFLLVNSLHAFGMFKIARYIVSEKQFLLKKFFIVFTYFCVLETKNSFYIQSRYRLFSSLYYLSLFALHSFSHNYIYDHLNMKYYRMERMLNVDITQLSTAKNYIIFHDKVAAAVNIHRKALESVVINPKNVSYQQSIYEKAHKLYITFYNLMMTSNEKFLFY</sequence>
<feature type="transmembrane region" description="Helical" evidence="1">
    <location>
        <begin position="98"/>
        <end position="120"/>
    </location>
</feature>
<evidence type="ECO:0000313" key="2">
    <source>
        <dbReference type="EMBL" id="KYN33059.1"/>
    </source>
</evidence>
<proteinExistence type="predicted"/>
<name>A0A195EYV0_9HYME</name>
<keyword evidence="1" id="KW-0812">Transmembrane</keyword>